<feature type="compositionally biased region" description="Basic and acidic residues" evidence="1">
    <location>
        <begin position="157"/>
        <end position="172"/>
    </location>
</feature>
<dbReference type="RefSeq" id="WP_267778357.1">
    <property type="nucleotide sequence ID" value="NZ_JAPNKE010000002.1"/>
</dbReference>
<gene>
    <name evidence="2" type="ORF">OV079_53105</name>
</gene>
<dbReference type="Proteomes" id="UP001150924">
    <property type="component" value="Unassembled WGS sequence"/>
</dbReference>
<feature type="region of interest" description="Disordered" evidence="1">
    <location>
        <begin position="120"/>
        <end position="172"/>
    </location>
</feature>
<dbReference type="AlphaFoldDB" id="A0A9X3F165"/>
<name>A0A9X3F165_9BACT</name>
<evidence type="ECO:0000313" key="3">
    <source>
        <dbReference type="Proteomes" id="UP001150924"/>
    </source>
</evidence>
<evidence type="ECO:0000313" key="2">
    <source>
        <dbReference type="EMBL" id="MCY1014117.1"/>
    </source>
</evidence>
<comment type="caution">
    <text evidence="2">The sequence shown here is derived from an EMBL/GenBank/DDBJ whole genome shotgun (WGS) entry which is preliminary data.</text>
</comment>
<sequence>MTHSLQRRPIDICGQRRERRVVIGNGSVLRVLRAGADVRGIHEGAVGILMAVTCRTSSVTQILVQGYDAPGTVGVLAKRTKIAARNFLPLPLESQHRLEQWAAFSVRYLTAWSNYQRGARRLSPADRRAPGPRAVRARLGRRLDPRGARAGPAGRQPHRDGDRQPQRLAELDRSGIGGIDRRAFADIEFDESRYHGDPGYREAYRASEQAFLATVRDFTGGRGAAIVF</sequence>
<proteinExistence type="predicted"/>
<organism evidence="2 3">
    <name type="scientific">Nannocystis pusilla</name>
    <dbReference type="NCBI Taxonomy" id="889268"/>
    <lineage>
        <taxon>Bacteria</taxon>
        <taxon>Pseudomonadati</taxon>
        <taxon>Myxococcota</taxon>
        <taxon>Polyangia</taxon>
        <taxon>Nannocystales</taxon>
        <taxon>Nannocystaceae</taxon>
        <taxon>Nannocystis</taxon>
    </lineage>
</organism>
<accession>A0A9X3F165</accession>
<evidence type="ECO:0000256" key="1">
    <source>
        <dbReference type="SAM" id="MobiDB-lite"/>
    </source>
</evidence>
<keyword evidence="3" id="KW-1185">Reference proteome</keyword>
<dbReference type="EMBL" id="JAPNKE010000002">
    <property type="protein sequence ID" value="MCY1014117.1"/>
    <property type="molecule type" value="Genomic_DNA"/>
</dbReference>
<reference evidence="2" key="1">
    <citation type="submission" date="2022-11" db="EMBL/GenBank/DDBJ databases">
        <title>Minimal conservation of predation-associated metabolite biosynthetic gene clusters underscores biosynthetic potential of Myxococcota including descriptions for ten novel species: Archangium lansinium sp. nov., Myxococcus landrumus sp. nov., Nannocystis bai.</title>
        <authorList>
            <person name="Ahearne A."/>
            <person name="Stevens C."/>
            <person name="Phillips K."/>
        </authorList>
    </citation>
    <scope>NUCLEOTIDE SEQUENCE</scope>
    <source>
        <strain evidence="2">Na p29</strain>
    </source>
</reference>
<protein>
    <submittedName>
        <fullName evidence="2">Uncharacterized protein</fullName>
    </submittedName>
</protein>